<comment type="caution">
    <text evidence="4">The sequence shown here is derived from an EMBL/GenBank/DDBJ whole genome shotgun (WGS) entry which is preliminary data.</text>
</comment>
<dbReference type="RefSeq" id="WP_101533340.1">
    <property type="nucleotide sequence ID" value="NZ_JBFHIU010000003.1"/>
</dbReference>
<dbReference type="GO" id="GO:0009697">
    <property type="term" value="P:salicylic acid biosynthetic process"/>
    <property type="evidence" value="ECO:0007669"/>
    <property type="project" value="TreeGrafter"/>
</dbReference>
<organism evidence="4 5">
    <name type="scientific">Cohaesibacter celericrescens</name>
    <dbReference type="NCBI Taxonomy" id="2067669"/>
    <lineage>
        <taxon>Bacteria</taxon>
        <taxon>Pseudomonadati</taxon>
        <taxon>Pseudomonadota</taxon>
        <taxon>Alphaproteobacteria</taxon>
        <taxon>Hyphomicrobiales</taxon>
        <taxon>Cohaesibacteraceae</taxon>
    </lineage>
</organism>
<dbReference type="Proteomes" id="UP000234881">
    <property type="component" value="Unassembled WGS sequence"/>
</dbReference>
<dbReference type="OrthoDB" id="514491at2"/>
<proteinExistence type="predicted"/>
<protein>
    <recommendedName>
        <fullName evidence="1">chorismate mutase</fullName>
        <ecNumber evidence="1">5.4.99.5</ecNumber>
    </recommendedName>
</protein>
<keyword evidence="2" id="KW-0413">Isomerase</keyword>
<dbReference type="InterPro" id="IPR002701">
    <property type="entry name" value="CM_II_prokaryot"/>
</dbReference>
<dbReference type="GO" id="GO:0004106">
    <property type="term" value="F:chorismate mutase activity"/>
    <property type="evidence" value="ECO:0007669"/>
    <property type="project" value="UniProtKB-EC"/>
</dbReference>
<dbReference type="PANTHER" id="PTHR38041">
    <property type="entry name" value="CHORISMATE MUTASE"/>
    <property type="match status" value="1"/>
</dbReference>
<name>A0A2N5XS32_9HYPH</name>
<dbReference type="SMART" id="SM00830">
    <property type="entry name" value="CM_2"/>
    <property type="match status" value="1"/>
</dbReference>
<dbReference type="InterPro" id="IPR036979">
    <property type="entry name" value="CM_dom_sf"/>
</dbReference>
<reference evidence="4 5" key="1">
    <citation type="submission" date="2018-01" db="EMBL/GenBank/DDBJ databases">
        <title>The draft genome sequence of Cohaesibacter sp. H1304.</title>
        <authorList>
            <person name="Wang N.-N."/>
            <person name="Du Z.-J."/>
        </authorList>
    </citation>
    <scope>NUCLEOTIDE SEQUENCE [LARGE SCALE GENOMIC DNA]</scope>
    <source>
        <strain evidence="4 5">H1304</strain>
    </source>
</reference>
<evidence type="ECO:0000259" key="3">
    <source>
        <dbReference type="PROSITE" id="PS51168"/>
    </source>
</evidence>
<dbReference type="InterPro" id="IPR036263">
    <property type="entry name" value="Chorismate_II_sf"/>
</dbReference>
<evidence type="ECO:0000256" key="2">
    <source>
        <dbReference type="ARBA" id="ARBA00023235"/>
    </source>
</evidence>
<dbReference type="Pfam" id="PF01817">
    <property type="entry name" value="CM_2"/>
    <property type="match status" value="1"/>
</dbReference>
<dbReference type="AlphaFoldDB" id="A0A2N5XS32"/>
<accession>A0A2N5XS32</accession>
<dbReference type="EMBL" id="PKUQ01000016">
    <property type="protein sequence ID" value="PLW77323.1"/>
    <property type="molecule type" value="Genomic_DNA"/>
</dbReference>
<gene>
    <name evidence="4" type="ORF">C0081_08230</name>
</gene>
<dbReference type="Gene3D" id="1.20.59.10">
    <property type="entry name" value="Chorismate mutase"/>
    <property type="match status" value="1"/>
</dbReference>
<dbReference type="PANTHER" id="PTHR38041:SF1">
    <property type="entry name" value="CHORISMATE MUTASE"/>
    <property type="match status" value="1"/>
</dbReference>
<dbReference type="InterPro" id="IPR051331">
    <property type="entry name" value="Chorismate_mutase-related"/>
</dbReference>
<sequence length="116" mass="13474">MVVSLVTEAIRKPEDCLEKAHVREEVDRIDQALIDLFAERDGYVRRMAELKKDTSEARDEERVRTVLDKVLFRLEEQDLAPDLYMQFWEDLIEVNIAYEEMAIAALKDEPSETSGA</sequence>
<dbReference type="SUPFAM" id="SSF48600">
    <property type="entry name" value="Chorismate mutase II"/>
    <property type="match status" value="1"/>
</dbReference>
<keyword evidence="5" id="KW-1185">Reference proteome</keyword>
<dbReference type="PROSITE" id="PS51168">
    <property type="entry name" value="CHORISMATE_MUT_2"/>
    <property type="match status" value="1"/>
</dbReference>
<dbReference type="GO" id="GO:0046417">
    <property type="term" value="P:chorismate metabolic process"/>
    <property type="evidence" value="ECO:0007669"/>
    <property type="project" value="InterPro"/>
</dbReference>
<dbReference type="EC" id="5.4.99.5" evidence="1"/>
<evidence type="ECO:0000256" key="1">
    <source>
        <dbReference type="ARBA" id="ARBA00012404"/>
    </source>
</evidence>
<evidence type="ECO:0000313" key="4">
    <source>
        <dbReference type="EMBL" id="PLW77323.1"/>
    </source>
</evidence>
<evidence type="ECO:0000313" key="5">
    <source>
        <dbReference type="Proteomes" id="UP000234881"/>
    </source>
</evidence>
<feature type="domain" description="Chorismate mutase" evidence="3">
    <location>
        <begin position="13"/>
        <end position="103"/>
    </location>
</feature>